<accession>A0ABY2E665</accession>
<feature type="domain" description="HTH crp-type" evidence="1">
    <location>
        <begin position="348"/>
        <end position="404"/>
    </location>
</feature>
<dbReference type="Proteomes" id="UP000504882">
    <property type="component" value="Unassembled WGS sequence"/>
</dbReference>
<dbReference type="InterPro" id="IPR036390">
    <property type="entry name" value="WH_DNA-bd_sf"/>
</dbReference>
<dbReference type="SUPFAM" id="SSF46785">
    <property type="entry name" value="Winged helix' DNA-binding domain"/>
    <property type="match status" value="1"/>
</dbReference>
<dbReference type="InterPro" id="IPR012318">
    <property type="entry name" value="HTH_CRP"/>
</dbReference>
<dbReference type="SMART" id="SM00419">
    <property type="entry name" value="HTH_CRP"/>
    <property type="match status" value="1"/>
</dbReference>
<dbReference type="InterPro" id="IPR043128">
    <property type="entry name" value="Rev_trsase/Diguanyl_cyclase"/>
</dbReference>
<comment type="caution">
    <text evidence="2">The sequence shown here is derived from an EMBL/GenBank/DDBJ whole genome shotgun (WGS) entry which is preliminary data.</text>
</comment>
<protein>
    <submittedName>
        <fullName evidence="2">Winged helix-turn-helix transcriptional regulator</fullName>
    </submittedName>
</protein>
<gene>
    <name evidence="2" type="ORF">EXU48_14820</name>
</gene>
<keyword evidence="3" id="KW-1185">Reference proteome</keyword>
<name>A0ABY2E665_9MICO</name>
<evidence type="ECO:0000313" key="2">
    <source>
        <dbReference type="EMBL" id="TDE92782.1"/>
    </source>
</evidence>
<dbReference type="Gene3D" id="1.10.10.10">
    <property type="entry name" value="Winged helix-like DNA-binding domain superfamily/Winged helix DNA-binding domain"/>
    <property type="match status" value="1"/>
</dbReference>
<organism evidence="2 3">
    <name type="scientific">Occultella glacieicola</name>
    <dbReference type="NCBI Taxonomy" id="2518684"/>
    <lineage>
        <taxon>Bacteria</taxon>
        <taxon>Bacillati</taxon>
        <taxon>Actinomycetota</taxon>
        <taxon>Actinomycetes</taxon>
        <taxon>Micrococcales</taxon>
        <taxon>Ruaniaceae</taxon>
        <taxon>Occultella</taxon>
    </lineage>
</organism>
<dbReference type="Pfam" id="PF13412">
    <property type="entry name" value="HTH_24"/>
    <property type="match status" value="1"/>
</dbReference>
<dbReference type="RefSeq" id="WP_133108412.1">
    <property type="nucleotide sequence ID" value="NZ_SMNA01000006.1"/>
</dbReference>
<dbReference type="InterPro" id="IPR036388">
    <property type="entry name" value="WH-like_DNA-bd_sf"/>
</dbReference>
<evidence type="ECO:0000313" key="3">
    <source>
        <dbReference type="Proteomes" id="UP000504882"/>
    </source>
</evidence>
<reference evidence="2 3" key="1">
    <citation type="submission" date="2019-03" db="EMBL/GenBank/DDBJ databases">
        <title>Genomic features of bacteria from cold environments.</title>
        <authorList>
            <person name="Shen L."/>
        </authorList>
    </citation>
    <scope>NUCLEOTIDE SEQUENCE [LARGE SCALE GENOMIC DNA]</scope>
    <source>
        <strain evidence="3">T3246-1</strain>
    </source>
</reference>
<sequence>MITVAVIGPHDLVERTVEVVGGMDGMRPRPHPYEHERETPQVLRELGSDVDIQLFTGVVPYQIASAHGLLGRIAGYVEYSGSVLLSALVTVLRAGTQLTSLSIDTLDEDEARGTLAEAGVQADAVRVLPYAPGTDAATLVAFHRRAHADDPGSIALTCLGSVYDEIGETQPAVRLAPARSAIRLAVNRLRLQRESMDSGDAQLVLGIVEAAADAEHALAGELAPLGASLIHTGSREFLVVTTRGPLEDATAEFTELPMLERLRAQYPTLRVGFGLGGSGAEAHTLARRALGRARQLGRVAAVISLRNDIDMTLSRTSTPRSNQRANTGQLAHRAGLSVGTLQRLQDYLRHATSPEVTTRELSEHLGVQPRTARRILNRLERAGIARDVGSRNPEGSGRPLVVYRVYL</sequence>
<evidence type="ECO:0000259" key="1">
    <source>
        <dbReference type="SMART" id="SM00419"/>
    </source>
</evidence>
<proteinExistence type="predicted"/>
<dbReference type="Gene3D" id="3.30.70.270">
    <property type="match status" value="1"/>
</dbReference>
<dbReference type="EMBL" id="SMNA01000006">
    <property type="protein sequence ID" value="TDE92782.1"/>
    <property type="molecule type" value="Genomic_DNA"/>
</dbReference>